<comment type="caution">
    <text evidence="3">The sequence shown here is derived from an EMBL/GenBank/DDBJ whole genome shotgun (WGS) entry which is preliminary data.</text>
</comment>
<sequence>MLITLLVAAGLAAALVLAVVRAAAPVRAGGEGQASLTAAARVDPLAMWAAVLVPSLVLLGWHNAGPVVLAPLGAIAVWFAYRVAAPASVPLRPAPAGGSPGPAPSGGSPGPAPAGGHGSGSGRGSALYHLILTAAAAWAAVSLADALGPHPASRQLGSLIQHVIAWIVLLLASMGWLLGAFATPGKPSPGPSRVLGVLEALLAATLAACFFTVS</sequence>
<feature type="transmembrane region" description="Helical" evidence="2">
    <location>
        <begin position="126"/>
        <end position="147"/>
    </location>
</feature>
<evidence type="ECO:0000256" key="2">
    <source>
        <dbReference type="SAM" id="Phobius"/>
    </source>
</evidence>
<evidence type="ECO:0000313" key="4">
    <source>
        <dbReference type="Proteomes" id="UP000543556"/>
    </source>
</evidence>
<evidence type="ECO:0000256" key="1">
    <source>
        <dbReference type="SAM" id="MobiDB-lite"/>
    </source>
</evidence>
<evidence type="ECO:0000313" key="3">
    <source>
        <dbReference type="EMBL" id="NVM94551.1"/>
    </source>
</evidence>
<feature type="transmembrane region" description="Helical" evidence="2">
    <location>
        <begin position="44"/>
        <end position="61"/>
    </location>
</feature>
<feature type="compositionally biased region" description="Gly residues" evidence="1">
    <location>
        <begin position="107"/>
        <end position="120"/>
    </location>
</feature>
<organism evidence="3 4">
    <name type="scientific">Arthrobacter wenxiniae</name>
    <dbReference type="NCBI Taxonomy" id="2713570"/>
    <lineage>
        <taxon>Bacteria</taxon>
        <taxon>Bacillati</taxon>
        <taxon>Actinomycetota</taxon>
        <taxon>Actinomycetes</taxon>
        <taxon>Micrococcales</taxon>
        <taxon>Micrococcaceae</taxon>
        <taxon>Arthrobacter</taxon>
    </lineage>
</organism>
<feature type="transmembrane region" description="Helical" evidence="2">
    <location>
        <begin position="194"/>
        <end position="213"/>
    </location>
</feature>
<gene>
    <name evidence="3" type="ORF">G6034_06440</name>
</gene>
<feature type="transmembrane region" description="Helical" evidence="2">
    <location>
        <begin position="159"/>
        <end position="182"/>
    </location>
</feature>
<accession>A0A7Y7IFI6</accession>
<proteinExistence type="predicted"/>
<keyword evidence="4" id="KW-1185">Reference proteome</keyword>
<dbReference type="Proteomes" id="UP000543556">
    <property type="component" value="Unassembled WGS sequence"/>
</dbReference>
<keyword evidence="2" id="KW-0472">Membrane</keyword>
<feature type="transmembrane region" description="Helical" evidence="2">
    <location>
        <begin position="68"/>
        <end position="85"/>
    </location>
</feature>
<keyword evidence="2" id="KW-1133">Transmembrane helix</keyword>
<keyword evidence="2" id="KW-0812">Transmembrane</keyword>
<dbReference type="EMBL" id="JAAMFM010000006">
    <property type="protein sequence ID" value="NVM94551.1"/>
    <property type="molecule type" value="Genomic_DNA"/>
</dbReference>
<dbReference type="RefSeq" id="WP_176634274.1">
    <property type="nucleotide sequence ID" value="NZ_JAAMFM010000006.1"/>
</dbReference>
<name>A0A7Y7IFI6_9MICC</name>
<dbReference type="AlphaFoldDB" id="A0A7Y7IFI6"/>
<feature type="region of interest" description="Disordered" evidence="1">
    <location>
        <begin position="94"/>
        <end position="120"/>
    </location>
</feature>
<reference evidence="3 4" key="1">
    <citation type="submission" date="2020-02" db="EMBL/GenBank/DDBJ databases">
        <title>Genome sequence of strain AETb3-4.</title>
        <authorList>
            <person name="Gao J."/>
            <person name="Zhang X."/>
        </authorList>
    </citation>
    <scope>NUCLEOTIDE SEQUENCE [LARGE SCALE GENOMIC DNA]</scope>
    <source>
        <strain evidence="3 4">AETb3-4</strain>
    </source>
</reference>
<protein>
    <submittedName>
        <fullName evidence="3">Uncharacterized protein</fullName>
    </submittedName>
</protein>